<reference evidence="2" key="1">
    <citation type="submission" date="2022-11" db="UniProtKB">
        <authorList>
            <consortium name="WormBaseParasite"/>
        </authorList>
    </citation>
    <scope>IDENTIFICATION</scope>
</reference>
<protein>
    <submittedName>
        <fullName evidence="2">Uncharacterized protein</fullName>
    </submittedName>
</protein>
<organism evidence="1 2">
    <name type="scientific">Globodera rostochiensis</name>
    <name type="common">Golden nematode worm</name>
    <name type="synonym">Heterodera rostochiensis</name>
    <dbReference type="NCBI Taxonomy" id="31243"/>
    <lineage>
        <taxon>Eukaryota</taxon>
        <taxon>Metazoa</taxon>
        <taxon>Ecdysozoa</taxon>
        <taxon>Nematoda</taxon>
        <taxon>Chromadorea</taxon>
        <taxon>Rhabditida</taxon>
        <taxon>Tylenchina</taxon>
        <taxon>Tylenchomorpha</taxon>
        <taxon>Tylenchoidea</taxon>
        <taxon>Heteroderidae</taxon>
        <taxon>Heteroderinae</taxon>
        <taxon>Globodera</taxon>
    </lineage>
</organism>
<proteinExistence type="predicted"/>
<evidence type="ECO:0000313" key="1">
    <source>
        <dbReference type="Proteomes" id="UP000887572"/>
    </source>
</evidence>
<evidence type="ECO:0000313" key="2">
    <source>
        <dbReference type="WBParaSite" id="Gr19_v10_g10788.t1"/>
    </source>
</evidence>
<dbReference type="AlphaFoldDB" id="A0A914GS69"/>
<keyword evidence="1" id="KW-1185">Reference proteome</keyword>
<accession>A0A914GS69</accession>
<dbReference type="Proteomes" id="UP000887572">
    <property type="component" value="Unplaced"/>
</dbReference>
<dbReference type="WBParaSite" id="Gr19_v10_g10788.t1">
    <property type="protein sequence ID" value="Gr19_v10_g10788.t1"/>
    <property type="gene ID" value="Gr19_v10_g10788"/>
</dbReference>
<sequence length="324" mass="37368">MILLLTQHHHLQQQQQLQREFVSMNFDDVNEDCANGTLSRTYSAWSIVYRQAAAEIGSSICSTSINIWYGQIVRYVVCNPGTVRAVDQAQKLINDLLAICLEMLCTRTKFFSMESQRTIIQIVLVPLIEKGAVDKMWRTSSKCRKRLPQAKSHFPSNNNIEQLIDYQQPNQGVLVLIKLFSAMEQLLFANAELQRHFMNATTRAAKKRKKTIHSRTLFFSHVFDIEVLISQPQLFFTVRDDETVRVWYLNNSNNIDHRQNTAAVHRTKILSAFCRTPSTPLPVCVALNSARLAHIWGQTEQFKNDLLRQQHVNKAGRRKSRRPS</sequence>
<name>A0A914GS69_GLORO</name>